<keyword evidence="9" id="KW-0325">Glycoprotein</keyword>
<evidence type="ECO:0000256" key="3">
    <source>
        <dbReference type="ARBA" id="ARBA00004833"/>
    </source>
</evidence>
<evidence type="ECO:0000256" key="7">
    <source>
        <dbReference type="ARBA" id="ARBA00022801"/>
    </source>
</evidence>
<dbReference type="InterPro" id="IPR013780">
    <property type="entry name" value="Glyco_hydro_b"/>
</dbReference>
<evidence type="ECO:0000256" key="6">
    <source>
        <dbReference type="ARBA" id="ARBA00022729"/>
    </source>
</evidence>
<feature type="chain" id="PRO_5015679142" description="alpha-glucosidase" evidence="14">
    <location>
        <begin position="32"/>
        <end position="991"/>
    </location>
</feature>
<evidence type="ECO:0000256" key="9">
    <source>
        <dbReference type="ARBA" id="ARBA00023180"/>
    </source>
</evidence>
<evidence type="ECO:0000259" key="15">
    <source>
        <dbReference type="Pfam" id="PF01055"/>
    </source>
</evidence>
<comment type="subcellular location">
    <subcellularLocation>
        <location evidence="2">Endoplasmic reticulum</location>
    </subcellularLocation>
</comment>
<evidence type="ECO:0000256" key="11">
    <source>
        <dbReference type="ARBA" id="ARBA00042895"/>
    </source>
</evidence>
<dbReference type="GO" id="GO:0005975">
    <property type="term" value="P:carbohydrate metabolic process"/>
    <property type="evidence" value="ECO:0007669"/>
    <property type="project" value="InterPro"/>
</dbReference>
<name>A0A2T2PD75_CORCC</name>
<dbReference type="Gene3D" id="2.60.40.1760">
    <property type="entry name" value="glycosyl hydrolase (family 31)"/>
    <property type="match status" value="1"/>
</dbReference>
<dbReference type="AlphaFoldDB" id="A0A2T2PD75"/>
<sequence length="991" mass="112203">MTLRLNTSAPRWTTVFLLLAALCCLFVPAVSVKHENFKKCDQSGFCKRNRQFADDATSSASWTSPYALDPASITFKDGQLSATVLKTLKAGEDKVKLPLTVTFLDSGVARVTLDEEKRKNGDIELRGDSKARKERYNESEKWTIVGGLKVSDGAALSETAEEGYTKVFYGDAGKHQAIIRHQPFGIEFQRDGETQIKFNERGLLNLEHWRPKVEKPKEEEKKEGEEEKKEEEPEKKVEEEKSEDESTWWDETFGGNTDTKPRGPEAVALDISFPGYDHVFGIPEHATGLSLKTTRGGDGAYTEPYRLYNADVFEYELDSPMTLYGAIPLMQAHRKGSTVGVFWLNAAETWIDVTKAKSTANPLALGVKSHTDTQTHWISESGLLDVFVFLGPTPQDLTQQYGELTGYTALPQSFAIAYHQCRWNYVSDNDVKDVDRRFNKFNIPYDVIWLDIEYTNEKKYFTWDPLTFVDPISMHEHLAKSDRKLVAIIDPHIKNTNDYPVIDELKKKDLAVKNKDGNQYEGWCWPGSSMWVDCFNPAAISWWKGLFKYDSFKGTAPNTFIWNDMNEPSVFNGPETTMPKDNLHFENWEHRDVHNVNGMTFHNATYQAMIERKKGEQRRPFVLTRSFYSGSQRMGAMWTGDNQAEWSHLEASLPMVLNQGISGFPFAGADVGGFFGNPSKELLTRWYQAGIYYPFFRGHAHIDTRRREPYVPGSPYTEIITQALRLRYQLLPAWYTAFHEASTTGAPIVRPNFYVHPEDEAGFAVDDQLYIGSYGLLAKPVTKEGADSVSVYLADDQPYYDYFDYTTYKGKGSHTVPAPLDKIPLLMQGGHIIPRRDRPRRSSGLMKYDPFTLVVVLDNDGNASGTLYLDDGETFDYQLGAFIHRRFAFDGKRGVLTSSNVVASGSRSAKLDAYLKAMAKVRVEKVIVVGAPKEWKDKTEVIVMEEGAKESARRKPVPFEYFEAEGKKAAWAVVRDPRVGVGKGWKIDFSA</sequence>
<feature type="compositionally biased region" description="Basic and acidic residues" evidence="13">
    <location>
        <begin position="214"/>
        <end position="239"/>
    </location>
</feature>
<keyword evidence="20" id="KW-1185">Reference proteome</keyword>
<comment type="catalytic activity">
    <reaction evidence="1">
        <text>Hydrolysis of terminal, non-reducing (1-&gt;4)-linked alpha-D-glucose residues with release of alpha-D-glucose.</text>
        <dbReference type="EC" id="3.2.1.20"/>
    </reaction>
</comment>
<evidence type="ECO:0000256" key="5">
    <source>
        <dbReference type="ARBA" id="ARBA00012741"/>
    </source>
</evidence>
<feature type="domain" description="Glycosyl hydrolase family 31 C-terminal" evidence="18">
    <location>
        <begin position="745"/>
        <end position="833"/>
    </location>
</feature>
<proteinExistence type="inferred from homology"/>
<dbReference type="STRING" id="1448308.A0A2T2PD75"/>
<evidence type="ECO:0000256" key="8">
    <source>
        <dbReference type="ARBA" id="ARBA00022824"/>
    </source>
</evidence>
<evidence type="ECO:0000313" key="20">
    <source>
        <dbReference type="Proteomes" id="UP000240883"/>
    </source>
</evidence>
<evidence type="ECO:0000259" key="18">
    <source>
        <dbReference type="Pfam" id="PF21365"/>
    </source>
</evidence>
<dbReference type="PANTHER" id="PTHR22762:SF54">
    <property type="entry name" value="BCDNA.GH04962"/>
    <property type="match status" value="1"/>
</dbReference>
<dbReference type="InterPro" id="IPR000322">
    <property type="entry name" value="Glyco_hydro_31_TIM"/>
</dbReference>
<dbReference type="Pfam" id="PF21365">
    <property type="entry name" value="Glyco_hydro_31_3rd"/>
    <property type="match status" value="1"/>
</dbReference>
<dbReference type="Proteomes" id="UP000240883">
    <property type="component" value="Unassembled WGS sequence"/>
</dbReference>
<evidence type="ECO:0000256" key="10">
    <source>
        <dbReference type="ARBA" id="ARBA00023295"/>
    </source>
</evidence>
<dbReference type="PANTHER" id="PTHR22762">
    <property type="entry name" value="ALPHA-GLUCOSIDASE"/>
    <property type="match status" value="1"/>
</dbReference>
<dbReference type="OrthoDB" id="3237269at2759"/>
<dbReference type="Pfam" id="PF13802">
    <property type="entry name" value="Gal_mutarotas_2"/>
    <property type="match status" value="1"/>
</dbReference>
<feature type="domain" description="Glycoside hydrolase family 31 TIM barrel" evidence="15">
    <location>
        <begin position="409"/>
        <end position="737"/>
    </location>
</feature>
<evidence type="ECO:0000259" key="17">
    <source>
        <dbReference type="Pfam" id="PF17137"/>
    </source>
</evidence>
<dbReference type="InterPro" id="IPR025887">
    <property type="entry name" value="Glyco_hydro_31_N_dom"/>
</dbReference>
<evidence type="ECO:0000259" key="16">
    <source>
        <dbReference type="Pfam" id="PF13802"/>
    </source>
</evidence>
<evidence type="ECO:0000256" key="1">
    <source>
        <dbReference type="ARBA" id="ARBA00001657"/>
    </source>
</evidence>
<evidence type="ECO:0000256" key="13">
    <source>
        <dbReference type="SAM" id="MobiDB-lite"/>
    </source>
</evidence>
<dbReference type="InterPro" id="IPR033403">
    <property type="entry name" value="DUF5110"/>
</dbReference>
<feature type="domain" description="DUF5110" evidence="17">
    <location>
        <begin position="852"/>
        <end position="897"/>
    </location>
</feature>
<dbReference type="CDD" id="cd06603">
    <property type="entry name" value="GH31_GANC_GANAB_alpha"/>
    <property type="match status" value="1"/>
</dbReference>
<dbReference type="GO" id="GO:0006491">
    <property type="term" value="P:N-glycan processing"/>
    <property type="evidence" value="ECO:0007669"/>
    <property type="project" value="TreeGrafter"/>
</dbReference>
<dbReference type="Gene3D" id="2.60.40.1180">
    <property type="entry name" value="Golgi alpha-mannosidase II"/>
    <property type="match status" value="2"/>
</dbReference>
<dbReference type="EMBL" id="KZ678128">
    <property type="protein sequence ID" value="PSN75328.1"/>
    <property type="molecule type" value="Genomic_DNA"/>
</dbReference>
<dbReference type="CDD" id="cd14752">
    <property type="entry name" value="GH31_N"/>
    <property type="match status" value="1"/>
</dbReference>
<keyword evidence="8" id="KW-0256">Endoplasmic reticulum</keyword>
<dbReference type="InterPro" id="IPR048395">
    <property type="entry name" value="Glyco_hydro_31_C"/>
</dbReference>
<reference evidence="19 20" key="1">
    <citation type="journal article" date="2018" name="Front. Microbiol.">
        <title>Genome-Wide Analysis of Corynespora cassiicola Leaf Fall Disease Putative Effectors.</title>
        <authorList>
            <person name="Lopez D."/>
            <person name="Ribeiro S."/>
            <person name="Label P."/>
            <person name="Fumanal B."/>
            <person name="Venisse J.S."/>
            <person name="Kohler A."/>
            <person name="de Oliveira R.R."/>
            <person name="Labutti K."/>
            <person name="Lipzen A."/>
            <person name="Lail K."/>
            <person name="Bauer D."/>
            <person name="Ohm R.A."/>
            <person name="Barry K.W."/>
            <person name="Spatafora J."/>
            <person name="Grigoriev I.V."/>
            <person name="Martin F.M."/>
            <person name="Pujade-Renaud V."/>
        </authorList>
    </citation>
    <scope>NUCLEOTIDE SEQUENCE [LARGE SCALE GENOMIC DNA]</scope>
    <source>
        <strain evidence="19 20">Philippines</strain>
    </source>
</reference>
<evidence type="ECO:0000256" key="4">
    <source>
        <dbReference type="ARBA" id="ARBA00007806"/>
    </source>
</evidence>
<gene>
    <name evidence="19" type="ORF">BS50DRAFT_568012</name>
</gene>
<evidence type="ECO:0000256" key="12">
    <source>
        <dbReference type="RuleBase" id="RU361185"/>
    </source>
</evidence>
<dbReference type="InterPro" id="IPR030458">
    <property type="entry name" value="Glyco_hydro_31_AS"/>
</dbReference>
<dbReference type="SUPFAM" id="SSF51445">
    <property type="entry name" value="(Trans)glycosidases"/>
    <property type="match status" value="1"/>
</dbReference>
<feature type="signal peptide" evidence="14">
    <location>
        <begin position="1"/>
        <end position="31"/>
    </location>
</feature>
<organism evidence="19 20">
    <name type="scientific">Corynespora cassiicola Philippines</name>
    <dbReference type="NCBI Taxonomy" id="1448308"/>
    <lineage>
        <taxon>Eukaryota</taxon>
        <taxon>Fungi</taxon>
        <taxon>Dikarya</taxon>
        <taxon>Ascomycota</taxon>
        <taxon>Pezizomycotina</taxon>
        <taxon>Dothideomycetes</taxon>
        <taxon>Pleosporomycetidae</taxon>
        <taxon>Pleosporales</taxon>
        <taxon>Corynesporascaceae</taxon>
        <taxon>Corynespora</taxon>
    </lineage>
</organism>
<dbReference type="GO" id="GO:0017177">
    <property type="term" value="C:glucosidase II complex"/>
    <property type="evidence" value="ECO:0007669"/>
    <property type="project" value="TreeGrafter"/>
</dbReference>
<dbReference type="InterPro" id="IPR011013">
    <property type="entry name" value="Gal_mutarotase_sf_dom"/>
</dbReference>
<dbReference type="SUPFAM" id="SSF51011">
    <property type="entry name" value="Glycosyl hydrolase domain"/>
    <property type="match status" value="1"/>
</dbReference>
<dbReference type="Pfam" id="PF01055">
    <property type="entry name" value="Glyco_hydro_31_2nd"/>
    <property type="match status" value="1"/>
</dbReference>
<keyword evidence="10 12" id="KW-0326">Glycosidase</keyword>
<dbReference type="GO" id="GO:0004558">
    <property type="term" value="F:alpha-1,4-glucosidase activity"/>
    <property type="evidence" value="ECO:0007669"/>
    <property type="project" value="UniProtKB-EC"/>
</dbReference>
<feature type="region of interest" description="Disordered" evidence="13">
    <location>
        <begin position="214"/>
        <end position="263"/>
    </location>
</feature>
<dbReference type="Gene3D" id="3.20.20.80">
    <property type="entry name" value="Glycosidases"/>
    <property type="match status" value="1"/>
</dbReference>
<evidence type="ECO:0000313" key="19">
    <source>
        <dbReference type="EMBL" id="PSN75328.1"/>
    </source>
</evidence>
<evidence type="ECO:0000256" key="14">
    <source>
        <dbReference type="SAM" id="SignalP"/>
    </source>
</evidence>
<comment type="similarity">
    <text evidence="4 12">Belongs to the glycosyl hydrolase 31 family.</text>
</comment>
<dbReference type="GO" id="GO:0030246">
    <property type="term" value="F:carbohydrate binding"/>
    <property type="evidence" value="ECO:0007669"/>
    <property type="project" value="InterPro"/>
</dbReference>
<keyword evidence="7 12" id="KW-0378">Hydrolase</keyword>
<dbReference type="SUPFAM" id="SSF74650">
    <property type="entry name" value="Galactose mutarotase-like"/>
    <property type="match status" value="1"/>
</dbReference>
<accession>A0A2T2PD75</accession>
<keyword evidence="6 14" id="KW-0732">Signal</keyword>
<dbReference type="PROSITE" id="PS00129">
    <property type="entry name" value="GLYCOSYL_HYDROL_F31_1"/>
    <property type="match status" value="1"/>
</dbReference>
<dbReference type="Pfam" id="PF17137">
    <property type="entry name" value="DUF5110"/>
    <property type="match status" value="1"/>
</dbReference>
<dbReference type="InterPro" id="IPR017853">
    <property type="entry name" value="GH"/>
</dbReference>
<comment type="pathway">
    <text evidence="3">Glycan metabolism; N-glycan metabolism.</text>
</comment>
<feature type="domain" description="Glycoside hydrolase family 31 N-terminal" evidence="16">
    <location>
        <begin position="98"/>
        <end position="352"/>
    </location>
</feature>
<evidence type="ECO:0000256" key="2">
    <source>
        <dbReference type="ARBA" id="ARBA00004240"/>
    </source>
</evidence>
<protein>
    <recommendedName>
        <fullName evidence="5">alpha-glucosidase</fullName>
        <ecNumber evidence="5">3.2.1.20</ecNumber>
    </recommendedName>
    <alternativeName>
        <fullName evidence="11">Glucosidase II subunit alpha</fullName>
    </alternativeName>
</protein>
<dbReference type="EC" id="3.2.1.20" evidence="5"/>